<proteinExistence type="predicted"/>
<keyword evidence="2" id="KW-1185">Reference proteome</keyword>
<sequence>MVGGAACGDGCAGEEEKQKKEEEGVQAAGGAGEEVEEEESKEPTNNDAFLLLCSVTKTRSRETPLSLICLCQRIWILQSLTTPGSKEHPSLFFTEIPGLLPMQIPPISASAGIADPAAVFGPLTCFVPFSSPGTVG</sequence>
<evidence type="ECO:0000313" key="2">
    <source>
        <dbReference type="Proteomes" id="UP001234297"/>
    </source>
</evidence>
<name>A0ACC2MHG3_PERAE</name>
<dbReference type="Proteomes" id="UP001234297">
    <property type="component" value="Chromosome 2"/>
</dbReference>
<comment type="caution">
    <text evidence="1">The sequence shown here is derived from an EMBL/GenBank/DDBJ whole genome shotgun (WGS) entry which is preliminary data.</text>
</comment>
<accession>A0ACC2MHG3</accession>
<organism evidence="1 2">
    <name type="scientific">Persea americana</name>
    <name type="common">Avocado</name>
    <dbReference type="NCBI Taxonomy" id="3435"/>
    <lineage>
        <taxon>Eukaryota</taxon>
        <taxon>Viridiplantae</taxon>
        <taxon>Streptophyta</taxon>
        <taxon>Embryophyta</taxon>
        <taxon>Tracheophyta</taxon>
        <taxon>Spermatophyta</taxon>
        <taxon>Magnoliopsida</taxon>
        <taxon>Magnoliidae</taxon>
        <taxon>Laurales</taxon>
        <taxon>Lauraceae</taxon>
        <taxon>Persea</taxon>
    </lineage>
</organism>
<evidence type="ECO:0000313" key="1">
    <source>
        <dbReference type="EMBL" id="KAJ8645068.1"/>
    </source>
</evidence>
<reference evidence="1 2" key="1">
    <citation type="journal article" date="2022" name="Hortic Res">
        <title>A haplotype resolved chromosomal level avocado genome allows analysis of novel avocado genes.</title>
        <authorList>
            <person name="Nath O."/>
            <person name="Fletcher S.J."/>
            <person name="Hayward A."/>
            <person name="Shaw L.M."/>
            <person name="Masouleh A.K."/>
            <person name="Furtado A."/>
            <person name="Henry R.J."/>
            <person name="Mitter N."/>
        </authorList>
    </citation>
    <scope>NUCLEOTIDE SEQUENCE [LARGE SCALE GENOMIC DNA]</scope>
    <source>
        <strain evidence="2">cv. Hass</strain>
    </source>
</reference>
<protein>
    <submittedName>
        <fullName evidence="1">Uncharacterized protein</fullName>
    </submittedName>
</protein>
<dbReference type="EMBL" id="CM056810">
    <property type="protein sequence ID" value="KAJ8645068.1"/>
    <property type="molecule type" value="Genomic_DNA"/>
</dbReference>
<gene>
    <name evidence="1" type="ORF">MRB53_006816</name>
</gene>